<comment type="caution">
    <text evidence="1">The sequence shown here is derived from an EMBL/GenBank/DDBJ whole genome shotgun (WGS) entry which is preliminary data.</text>
</comment>
<evidence type="ECO:0000313" key="1">
    <source>
        <dbReference type="EMBL" id="NVN09659.1"/>
    </source>
</evidence>
<dbReference type="RefSeq" id="WP_176638455.1">
    <property type="nucleotide sequence ID" value="NZ_JABXXP010000002.1"/>
</dbReference>
<sequence>MRFIAGEPTVRMRRPYRLAEFGLDEANEAVAYAAAHAGPRQLTVLRRQSQ</sequence>
<reference evidence="1 2" key="1">
    <citation type="submission" date="2020-06" db="EMBL/GenBank/DDBJ databases">
        <title>Description of novel acetic acid bacteria.</title>
        <authorList>
            <person name="Sombolestani A."/>
        </authorList>
    </citation>
    <scope>NUCLEOTIDE SEQUENCE [LARGE SCALE GENOMIC DNA]</scope>
    <source>
        <strain evidence="1 2">LMG 31431</strain>
    </source>
</reference>
<dbReference type="Proteomes" id="UP000534870">
    <property type="component" value="Unassembled WGS sequence"/>
</dbReference>
<proteinExistence type="predicted"/>
<dbReference type="EMBL" id="JABXXP010000002">
    <property type="protein sequence ID" value="NVN09659.1"/>
    <property type="molecule type" value="Genomic_DNA"/>
</dbReference>
<accession>A0A7Y7ISQ5</accession>
<organism evidence="1 2">
    <name type="scientific">Nguyenibacter vanlangensis</name>
    <dbReference type="NCBI Taxonomy" id="1216886"/>
    <lineage>
        <taxon>Bacteria</taxon>
        <taxon>Pseudomonadati</taxon>
        <taxon>Pseudomonadota</taxon>
        <taxon>Alphaproteobacteria</taxon>
        <taxon>Acetobacterales</taxon>
        <taxon>Acetobacteraceae</taxon>
        <taxon>Nguyenibacter</taxon>
    </lineage>
</organism>
<gene>
    <name evidence="1" type="ORF">HUK84_00580</name>
</gene>
<dbReference type="AlphaFoldDB" id="A0A7Y7ISQ5"/>
<evidence type="ECO:0000313" key="2">
    <source>
        <dbReference type="Proteomes" id="UP000534870"/>
    </source>
</evidence>
<name>A0A7Y7ISQ5_9PROT</name>
<protein>
    <submittedName>
        <fullName evidence="1">Uncharacterized protein</fullName>
    </submittedName>
</protein>